<organism evidence="2 3">
    <name type="scientific">Hypholoma sublateritium (strain FD-334 SS-4)</name>
    <dbReference type="NCBI Taxonomy" id="945553"/>
    <lineage>
        <taxon>Eukaryota</taxon>
        <taxon>Fungi</taxon>
        <taxon>Dikarya</taxon>
        <taxon>Basidiomycota</taxon>
        <taxon>Agaricomycotina</taxon>
        <taxon>Agaricomycetes</taxon>
        <taxon>Agaricomycetidae</taxon>
        <taxon>Agaricales</taxon>
        <taxon>Agaricineae</taxon>
        <taxon>Strophariaceae</taxon>
        <taxon>Hypholoma</taxon>
    </lineage>
</organism>
<feature type="region of interest" description="Disordered" evidence="1">
    <location>
        <begin position="198"/>
        <end position="227"/>
    </location>
</feature>
<feature type="compositionally biased region" description="Polar residues" evidence="1">
    <location>
        <begin position="47"/>
        <end position="64"/>
    </location>
</feature>
<gene>
    <name evidence="2" type="ORF">HYPSUDRAFT_203238</name>
</gene>
<evidence type="ECO:0000313" key="3">
    <source>
        <dbReference type="Proteomes" id="UP000054270"/>
    </source>
</evidence>
<dbReference type="Proteomes" id="UP000054270">
    <property type="component" value="Unassembled WGS sequence"/>
</dbReference>
<dbReference type="OMA" id="PCHTRNI"/>
<protein>
    <submittedName>
        <fullName evidence="2">Uncharacterized protein</fullName>
    </submittedName>
</protein>
<proteinExistence type="predicted"/>
<name>A0A0D2L2S1_HYPSF</name>
<reference evidence="3" key="1">
    <citation type="submission" date="2014-04" db="EMBL/GenBank/DDBJ databases">
        <title>Evolutionary Origins and Diversification of the Mycorrhizal Mutualists.</title>
        <authorList>
            <consortium name="DOE Joint Genome Institute"/>
            <consortium name="Mycorrhizal Genomics Consortium"/>
            <person name="Kohler A."/>
            <person name="Kuo A."/>
            <person name="Nagy L.G."/>
            <person name="Floudas D."/>
            <person name="Copeland A."/>
            <person name="Barry K.W."/>
            <person name="Cichocki N."/>
            <person name="Veneault-Fourrey C."/>
            <person name="LaButti K."/>
            <person name="Lindquist E.A."/>
            <person name="Lipzen A."/>
            <person name="Lundell T."/>
            <person name="Morin E."/>
            <person name="Murat C."/>
            <person name="Riley R."/>
            <person name="Ohm R."/>
            <person name="Sun H."/>
            <person name="Tunlid A."/>
            <person name="Henrissat B."/>
            <person name="Grigoriev I.V."/>
            <person name="Hibbett D.S."/>
            <person name="Martin F."/>
        </authorList>
    </citation>
    <scope>NUCLEOTIDE SEQUENCE [LARGE SCALE GENOMIC DNA]</scope>
    <source>
        <strain evidence="3">FD-334 SS-4</strain>
    </source>
</reference>
<dbReference type="EMBL" id="KN817561">
    <property type="protein sequence ID" value="KJA21042.1"/>
    <property type="molecule type" value="Genomic_DNA"/>
</dbReference>
<feature type="region of interest" description="Disordered" evidence="1">
    <location>
        <begin position="47"/>
        <end position="93"/>
    </location>
</feature>
<accession>A0A0D2L2S1</accession>
<dbReference type="OrthoDB" id="2757952at2759"/>
<evidence type="ECO:0000313" key="2">
    <source>
        <dbReference type="EMBL" id="KJA21042.1"/>
    </source>
</evidence>
<evidence type="ECO:0000256" key="1">
    <source>
        <dbReference type="SAM" id="MobiDB-lite"/>
    </source>
</evidence>
<dbReference type="AlphaFoldDB" id="A0A0D2L2S1"/>
<keyword evidence="3" id="KW-1185">Reference proteome</keyword>
<sequence>MDTPNFQPSSAHHPSPGSTASQSIYQWAANAGPHGQPQMLLQPQMYSQSQMNPQHSMQHSTSPHTDLVRSQAPNAPFPFAPNVDGPHPNHTMSGHPYLQFQPVNAVQPTSHHDDQLLNHISGLTTRLDAQEAMNQELQAANTAQAARLEQHELMMNDLQHKQKPTKAAKSTSSRAIKALVHKIMLRLIAIEPLTKGHLPQLPHPLTEGESSRQAEDGTTLHNPDWPAGAAAPTCTNYVRMTAELALQQEKSSPSCKVPPDELNIKMFLEPAKKYFKSLRETYQAQNSPRAKKKKTRHLAKVRRRSRKVGKADMCRKAIAAIKERHGEENVVGIDYVFHTDCMTSEYSDADEGNLSEGAWKTHRATFIVGHVRAFERRRKMWKSTKYRRLQVYALNISRELSNSGQGQSQDHIPRFPCHTRNINDGPPRIAANRKTVYAHCVSDLWIARTGSQLPLEPTPATFTLFDFVVPDNALNAADLAYLKEYEDLARELEEEKATDGDIE</sequence>
<feature type="region of interest" description="Disordered" evidence="1">
    <location>
        <begin position="1"/>
        <end position="20"/>
    </location>
</feature>